<dbReference type="Pfam" id="PF13821">
    <property type="entry name" value="DUF4187"/>
    <property type="match status" value="1"/>
</dbReference>
<name>A0A168PT69_ABSGL</name>
<dbReference type="OrthoDB" id="786951at2759"/>
<gene>
    <name evidence="3" type="primary">ABSGL_08751.1 scaffold 10421</name>
</gene>
<sequence length="271" mass="31774">MASAESDDDDYMSGAILEQATQYEKKRQKTYSERRQEHLREQQRKAYIKPQRELEEEKRQEGLKKQLEEDNKGMRMMMKMGFKQGTGLGKDGQEGRQEPITVQLKQNRGGIGIDTARKRKLAEEEQEELERRKKLDMDPELYREHMAERAKEGKRSRQIVAAAHLCEKKDLEKEIDHNILWTLIPVPPKDPEEEPEEEPEGDQEGIQENNDVSPYDQEEVEQLKSLPLDQQLMKLVAYLRDQYQYCFWCGAQFDDQADLDSNCPGLTEDDH</sequence>
<dbReference type="SMART" id="SM01173">
    <property type="entry name" value="DUF4187"/>
    <property type="match status" value="1"/>
</dbReference>
<feature type="region of interest" description="Disordered" evidence="1">
    <location>
        <begin position="106"/>
        <end position="154"/>
    </location>
</feature>
<reference evidence="3" key="1">
    <citation type="submission" date="2016-04" db="EMBL/GenBank/DDBJ databases">
        <authorList>
            <person name="Evans L.H."/>
            <person name="Alamgir A."/>
            <person name="Owens N."/>
            <person name="Weber N.D."/>
            <person name="Virtaneva K."/>
            <person name="Barbian K."/>
            <person name="Babar A."/>
            <person name="Rosenke K."/>
        </authorList>
    </citation>
    <scope>NUCLEOTIDE SEQUENCE [LARGE SCALE GENOMIC DNA]</scope>
    <source>
        <strain evidence="3">CBS 101.48</strain>
    </source>
</reference>
<protein>
    <recommendedName>
        <fullName evidence="2">G-patch domain-containing protein</fullName>
    </recommendedName>
</protein>
<keyword evidence="4" id="KW-1185">Reference proteome</keyword>
<dbReference type="GO" id="GO:0000776">
    <property type="term" value="C:kinetochore"/>
    <property type="evidence" value="ECO:0007669"/>
    <property type="project" value="TreeGrafter"/>
</dbReference>
<evidence type="ECO:0000256" key="1">
    <source>
        <dbReference type="SAM" id="MobiDB-lite"/>
    </source>
</evidence>
<evidence type="ECO:0000313" key="4">
    <source>
        <dbReference type="Proteomes" id="UP000078561"/>
    </source>
</evidence>
<dbReference type="STRING" id="4829.A0A168PT69"/>
<dbReference type="PANTHER" id="PTHR21032:SF0">
    <property type="entry name" value="G PATCH DOMAIN-CONTAINING PROTEIN 11"/>
    <property type="match status" value="1"/>
</dbReference>
<dbReference type="GO" id="GO:0003676">
    <property type="term" value="F:nucleic acid binding"/>
    <property type="evidence" value="ECO:0007669"/>
    <property type="project" value="InterPro"/>
</dbReference>
<evidence type="ECO:0000259" key="2">
    <source>
        <dbReference type="PROSITE" id="PS50174"/>
    </source>
</evidence>
<dbReference type="SMART" id="SM00443">
    <property type="entry name" value="G_patch"/>
    <property type="match status" value="1"/>
</dbReference>
<feature type="region of interest" description="Disordered" evidence="1">
    <location>
        <begin position="1"/>
        <end position="72"/>
    </location>
</feature>
<dbReference type="PANTHER" id="PTHR21032">
    <property type="entry name" value="G PATCH DOMAIN-CONTAINING PROTEIN 11"/>
    <property type="match status" value="1"/>
</dbReference>
<dbReference type="InParanoid" id="A0A168PT69"/>
<dbReference type="InterPro" id="IPR000467">
    <property type="entry name" value="G_patch_dom"/>
</dbReference>
<feature type="region of interest" description="Disordered" evidence="1">
    <location>
        <begin position="184"/>
        <end position="224"/>
    </location>
</feature>
<dbReference type="Proteomes" id="UP000078561">
    <property type="component" value="Unassembled WGS sequence"/>
</dbReference>
<dbReference type="AlphaFoldDB" id="A0A168PT69"/>
<feature type="compositionally biased region" description="Basic and acidic residues" evidence="1">
    <location>
        <begin position="129"/>
        <end position="154"/>
    </location>
</feature>
<dbReference type="PROSITE" id="PS50174">
    <property type="entry name" value="G_PATCH"/>
    <property type="match status" value="1"/>
</dbReference>
<feature type="domain" description="G-patch" evidence="2">
    <location>
        <begin position="69"/>
        <end position="116"/>
    </location>
</feature>
<dbReference type="EMBL" id="LT554016">
    <property type="protein sequence ID" value="SAM02935.1"/>
    <property type="molecule type" value="Genomic_DNA"/>
</dbReference>
<dbReference type="InterPro" id="IPR039249">
    <property type="entry name" value="GPATCH11"/>
</dbReference>
<dbReference type="OMA" id="DYMNMVI"/>
<feature type="compositionally biased region" description="Acidic residues" evidence="1">
    <location>
        <begin position="1"/>
        <end position="11"/>
    </location>
</feature>
<evidence type="ECO:0000313" key="3">
    <source>
        <dbReference type="EMBL" id="SAM02935.1"/>
    </source>
</evidence>
<proteinExistence type="predicted"/>
<dbReference type="Pfam" id="PF01585">
    <property type="entry name" value="G-patch"/>
    <property type="match status" value="1"/>
</dbReference>
<feature type="compositionally biased region" description="Basic and acidic residues" evidence="1">
    <location>
        <begin position="30"/>
        <end position="72"/>
    </location>
</feature>
<dbReference type="InterPro" id="IPR025239">
    <property type="entry name" value="DUF4187"/>
</dbReference>
<feature type="compositionally biased region" description="Acidic residues" evidence="1">
    <location>
        <begin position="191"/>
        <end position="205"/>
    </location>
</feature>
<accession>A0A168PT69</accession>
<organism evidence="3">
    <name type="scientific">Absidia glauca</name>
    <name type="common">Pin mould</name>
    <dbReference type="NCBI Taxonomy" id="4829"/>
    <lineage>
        <taxon>Eukaryota</taxon>
        <taxon>Fungi</taxon>
        <taxon>Fungi incertae sedis</taxon>
        <taxon>Mucoromycota</taxon>
        <taxon>Mucoromycotina</taxon>
        <taxon>Mucoromycetes</taxon>
        <taxon>Mucorales</taxon>
        <taxon>Cunninghamellaceae</taxon>
        <taxon>Absidia</taxon>
    </lineage>
</organism>